<keyword evidence="4" id="KW-0410">Iron transport</keyword>
<feature type="domain" description="TonB-dependent receptor plug" evidence="16">
    <location>
        <begin position="52"/>
        <end position="165"/>
    </location>
</feature>
<reference evidence="17 18" key="1">
    <citation type="submission" date="2023-02" db="EMBL/GenBank/DDBJ databases">
        <title>Genome sequence of Novosphingobium humi KACC 19094.</title>
        <authorList>
            <person name="Kim S."/>
            <person name="Heo J."/>
            <person name="Kwon S.-W."/>
        </authorList>
    </citation>
    <scope>NUCLEOTIDE SEQUENCE [LARGE SCALE GENOMIC DNA]</scope>
    <source>
        <strain evidence="17 18">KACC 19094</strain>
    </source>
</reference>
<dbReference type="SUPFAM" id="SSF56935">
    <property type="entry name" value="Porins"/>
    <property type="match status" value="1"/>
</dbReference>
<keyword evidence="3 12" id="KW-1134">Transmembrane beta strand</keyword>
<evidence type="ECO:0000256" key="9">
    <source>
        <dbReference type="ARBA" id="ARBA00023077"/>
    </source>
</evidence>
<evidence type="ECO:0000256" key="8">
    <source>
        <dbReference type="ARBA" id="ARBA00023065"/>
    </source>
</evidence>
<evidence type="ECO:0000256" key="2">
    <source>
        <dbReference type="ARBA" id="ARBA00022448"/>
    </source>
</evidence>
<protein>
    <submittedName>
        <fullName evidence="17">TonB-dependent receptor</fullName>
    </submittedName>
</protein>
<dbReference type="PANTHER" id="PTHR32552:SF89">
    <property type="entry name" value="CATECHOLATE SIDEROPHORE RECEPTOR FIU"/>
    <property type="match status" value="1"/>
</dbReference>
<dbReference type="EMBL" id="CP117417">
    <property type="protein sequence ID" value="WCT76198.1"/>
    <property type="molecule type" value="Genomic_DNA"/>
</dbReference>
<keyword evidence="17" id="KW-0675">Receptor</keyword>
<keyword evidence="7" id="KW-0408">Iron</keyword>
<evidence type="ECO:0000256" key="3">
    <source>
        <dbReference type="ARBA" id="ARBA00022452"/>
    </source>
</evidence>
<comment type="similarity">
    <text evidence="12 13">Belongs to the TonB-dependent receptor family.</text>
</comment>
<evidence type="ECO:0000259" key="15">
    <source>
        <dbReference type="Pfam" id="PF00593"/>
    </source>
</evidence>
<dbReference type="InterPro" id="IPR039426">
    <property type="entry name" value="TonB-dep_rcpt-like"/>
</dbReference>
<evidence type="ECO:0000256" key="4">
    <source>
        <dbReference type="ARBA" id="ARBA00022496"/>
    </source>
</evidence>
<keyword evidence="6 14" id="KW-0732">Signal</keyword>
<dbReference type="InterPro" id="IPR036942">
    <property type="entry name" value="Beta-barrel_TonB_sf"/>
</dbReference>
<evidence type="ECO:0000256" key="6">
    <source>
        <dbReference type="ARBA" id="ARBA00022729"/>
    </source>
</evidence>
<evidence type="ECO:0000256" key="1">
    <source>
        <dbReference type="ARBA" id="ARBA00004571"/>
    </source>
</evidence>
<evidence type="ECO:0000259" key="16">
    <source>
        <dbReference type="Pfam" id="PF07715"/>
    </source>
</evidence>
<keyword evidence="11 12" id="KW-0998">Cell outer membrane</keyword>
<proteinExistence type="inferred from homology"/>
<keyword evidence="8" id="KW-0406">Ion transport</keyword>
<feature type="signal peptide" evidence="14">
    <location>
        <begin position="1"/>
        <end position="25"/>
    </location>
</feature>
<dbReference type="PANTHER" id="PTHR32552">
    <property type="entry name" value="FERRICHROME IRON RECEPTOR-RELATED"/>
    <property type="match status" value="1"/>
</dbReference>
<accession>A0ABY7TSL4</accession>
<gene>
    <name evidence="17" type="ORF">PQ457_09565</name>
</gene>
<evidence type="ECO:0000256" key="12">
    <source>
        <dbReference type="PROSITE-ProRule" id="PRU01360"/>
    </source>
</evidence>
<evidence type="ECO:0000313" key="18">
    <source>
        <dbReference type="Proteomes" id="UP001218231"/>
    </source>
</evidence>
<name>A0ABY7TSL4_9SPHN</name>
<evidence type="ECO:0000256" key="7">
    <source>
        <dbReference type="ARBA" id="ARBA00023004"/>
    </source>
</evidence>
<dbReference type="PROSITE" id="PS52016">
    <property type="entry name" value="TONB_DEPENDENT_REC_3"/>
    <property type="match status" value="1"/>
</dbReference>
<evidence type="ECO:0000313" key="17">
    <source>
        <dbReference type="EMBL" id="WCT76198.1"/>
    </source>
</evidence>
<dbReference type="InterPro" id="IPR000531">
    <property type="entry name" value="Beta-barrel_TonB"/>
</dbReference>
<keyword evidence="10 12" id="KW-0472">Membrane</keyword>
<organism evidence="17 18">
    <name type="scientific">Novosphingobium humi</name>
    <dbReference type="NCBI Taxonomy" id="2282397"/>
    <lineage>
        <taxon>Bacteria</taxon>
        <taxon>Pseudomonadati</taxon>
        <taxon>Pseudomonadota</taxon>
        <taxon>Alphaproteobacteria</taxon>
        <taxon>Sphingomonadales</taxon>
        <taxon>Sphingomonadaceae</taxon>
        <taxon>Novosphingobium</taxon>
    </lineage>
</organism>
<keyword evidence="5 12" id="KW-0812">Transmembrane</keyword>
<keyword evidence="2 12" id="KW-0813">Transport</keyword>
<evidence type="ECO:0000256" key="10">
    <source>
        <dbReference type="ARBA" id="ARBA00023136"/>
    </source>
</evidence>
<dbReference type="InterPro" id="IPR037066">
    <property type="entry name" value="Plug_dom_sf"/>
</dbReference>
<evidence type="ECO:0000256" key="5">
    <source>
        <dbReference type="ARBA" id="ARBA00022692"/>
    </source>
</evidence>
<feature type="chain" id="PRO_5046880676" evidence="14">
    <location>
        <begin position="26"/>
        <end position="830"/>
    </location>
</feature>
<dbReference type="Gene3D" id="2.170.130.10">
    <property type="entry name" value="TonB-dependent receptor, plug domain"/>
    <property type="match status" value="1"/>
</dbReference>
<keyword evidence="9 13" id="KW-0798">TonB box</keyword>
<keyword evidence="18" id="KW-1185">Reference proteome</keyword>
<dbReference type="RefSeq" id="WP_273616649.1">
    <property type="nucleotide sequence ID" value="NZ_CP117417.1"/>
</dbReference>
<dbReference type="Gene3D" id="2.40.170.20">
    <property type="entry name" value="TonB-dependent receptor, beta-barrel domain"/>
    <property type="match status" value="1"/>
</dbReference>
<evidence type="ECO:0000256" key="11">
    <source>
        <dbReference type="ARBA" id="ARBA00023237"/>
    </source>
</evidence>
<evidence type="ECO:0000256" key="13">
    <source>
        <dbReference type="RuleBase" id="RU003357"/>
    </source>
</evidence>
<dbReference type="InterPro" id="IPR012910">
    <property type="entry name" value="Plug_dom"/>
</dbReference>
<dbReference type="Pfam" id="PF07715">
    <property type="entry name" value="Plug"/>
    <property type="match status" value="1"/>
</dbReference>
<sequence length="830" mass="88391">MKSVFKSCVSLAALGFASLSAPVMAADAASGDKPDDSQAIVVTASSAGKTAQNSSISVSQLSQEAITNFTPRSQAEVLRAIPGLNVQDTAGPGGNANIGVRGIPVSTGGSEYVGLQEDGLPVVLFGDMQFGNNDYWVRFDNNVDRVEAVRGGSASTFSSQAPGAVINYVSKTGTKEGGEIGLSTALNYREFRLDFDYGGKISDTVRYHLGGYVVDGNGPTHLPYTASKGYQIKGNITKDIADGKGYIRLNFKRLDDQEPTFTSMPALATLSGNTITGFSQLPGVDARQYASTGIYNRNFNVLAANGSLQNVQMQGIHPVSTALGGEFHYEFSSIFTLDEKIRWTDMSGTFSNQWTGEMATSSMLGQTIGSVNGTSDARVIGAVKYAAGPLAGQTYTGAFLSNSAQAYVNMKDVGSLASDLTLKSKFDVSGAKINIRAGWFHMRQNISMDWRINNVTQTLNSNGNPVPLNLYTAAGAQLTANGVTGYNNQWGGCCGGRSYDVSYTDDALYLEGEADIGRLNLSASYRRDMLQAEGVSYGTTQTGTITVTDALGSATLPTWNTSSVPADRLNYTKSYSSWSLGALYKLTDNTNVFVRASSGGRFNADRMLYGGNSFTADGKLTAGGDHLSVNTVTQQEVGVKHNGSIGGARYHVEATYYRAQVKESNYDFTAISRGQNPFTDTVYHSSGVELSGNVRYGDFAMNGYVVYTDSKDTKTNLTPMAMPKWTFLFSPSYDMGKAAIGVSVSGQSDFSIGTITAPGSVFANGYVKVRPMDNVEVGFNVNNLFNTLGYRANNGSLQARGAGGLTANQAIFDNSAMLGRTMTASVKYKF</sequence>
<evidence type="ECO:0000256" key="14">
    <source>
        <dbReference type="SAM" id="SignalP"/>
    </source>
</evidence>
<dbReference type="Pfam" id="PF00593">
    <property type="entry name" value="TonB_dep_Rec_b-barrel"/>
    <property type="match status" value="1"/>
</dbReference>
<dbReference type="Proteomes" id="UP001218231">
    <property type="component" value="Chromosome"/>
</dbReference>
<comment type="subcellular location">
    <subcellularLocation>
        <location evidence="1 12">Cell outer membrane</location>
        <topology evidence="1 12">Multi-pass membrane protein</topology>
    </subcellularLocation>
</comment>
<feature type="domain" description="TonB-dependent receptor-like beta-barrel" evidence="15">
    <location>
        <begin position="366"/>
        <end position="784"/>
    </location>
</feature>